<protein>
    <recommendedName>
        <fullName evidence="4 10">Xylose isomerase</fullName>
        <ecNumber evidence="3 10">5.3.1.5</ecNumber>
    </recommendedName>
</protein>
<dbReference type="PRINTS" id="PR00688">
    <property type="entry name" value="XYLOSISMRASE"/>
</dbReference>
<dbReference type="GO" id="GO:0042732">
    <property type="term" value="P:D-xylose metabolic process"/>
    <property type="evidence" value="ECO:0007669"/>
    <property type="project" value="UniProtKB-KW"/>
</dbReference>
<name>A0A3E4TLY5_9FIRM</name>
<dbReference type="SUPFAM" id="SSF51658">
    <property type="entry name" value="Xylose isomerase-like"/>
    <property type="match status" value="1"/>
</dbReference>
<dbReference type="EMBL" id="QSSQ01000073">
    <property type="protein sequence ID" value="RGL92094.1"/>
    <property type="molecule type" value="Genomic_DNA"/>
</dbReference>
<dbReference type="AlphaFoldDB" id="A0A3E4TLY5"/>
<keyword evidence="8 10" id="KW-0119">Carbohydrate metabolism</keyword>
<reference evidence="12 13" key="1">
    <citation type="submission" date="2018-08" db="EMBL/GenBank/DDBJ databases">
        <title>A genome reference for cultivated species of the human gut microbiota.</title>
        <authorList>
            <person name="Zou Y."/>
            <person name="Xue W."/>
            <person name="Luo G."/>
        </authorList>
    </citation>
    <scope>NUCLEOTIDE SEQUENCE [LARGE SCALE GENOMIC DNA]</scope>
    <source>
        <strain evidence="12 13">TF05-11AC</strain>
    </source>
</reference>
<evidence type="ECO:0000256" key="4">
    <source>
        <dbReference type="ARBA" id="ARBA00018232"/>
    </source>
</evidence>
<evidence type="ECO:0000256" key="2">
    <source>
        <dbReference type="ARBA" id="ARBA00011881"/>
    </source>
</evidence>
<dbReference type="Gene3D" id="3.20.20.150">
    <property type="entry name" value="Divalent-metal-dependent TIM barrel enzymes"/>
    <property type="match status" value="1"/>
</dbReference>
<keyword evidence="6 10" id="KW-0479">Metal-binding</keyword>
<evidence type="ECO:0000256" key="5">
    <source>
        <dbReference type="ARBA" id="ARBA00022629"/>
    </source>
</evidence>
<keyword evidence="7 10" id="KW-0413">Isomerase</keyword>
<dbReference type="EC" id="5.3.1.5" evidence="3 10"/>
<accession>A0A3E4TLY5</accession>
<dbReference type="PROSITE" id="PS51415">
    <property type="entry name" value="XYLOSE_ISOMERASE"/>
    <property type="match status" value="1"/>
</dbReference>
<evidence type="ECO:0000256" key="10">
    <source>
        <dbReference type="RuleBase" id="RU000609"/>
    </source>
</evidence>
<dbReference type="RefSeq" id="WP_117624613.1">
    <property type="nucleotide sequence ID" value="NZ_QRQF01000062.1"/>
</dbReference>
<evidence type="ECO:0000256" key="8">
    <source>
        <dbReference type="ARBA" id="ARBA00023277"/>
    </source>
</evidence>
<evidence type="ECO:0000256" key="7">
    <source>
        <dbReference type="ARBA" id="ARBA00023235"/>
    </source>
</evidence>
<dbReference type="PANTHER" id="PTHR48408">
    <property type="match status" value="1"/>
</dbReference>
<evidence type="ECO:0000256" key="9">
    <source>
        <dbReference type="ARBA" id="ARBA00033659"/>
    </source>
</evidence>
<evidence type="ECO:0000313" key="12">
    <source>
        <dbReference type="EMBL" id="RGL92094.1"/>
    </source>
</evidence>
<dbReference type="GO" id="GO:0009045">
    <property type="term" value="F:xylose isomerase activity"/>
    <property type="evidence" value="ECO:0007669"/>
    <property type="project" value="UniProtKB-EC"/>
</dbReference>
<keyword evidence="5 10" id="KW-0859">Xylose metabolism</keyword>
<dbReference type="GO" id="GO:0046872">
    <property type="term" value="F:metal ion binding"/>
    <property type="evidence" value="ECO:0007669"/>
    <property type="project" value="UniProtKB-KW"/>
</dbReference>
<evidence type="ECO:0000313" key="13">
    <source>
        <dbReference type="Proteomes" id="UP000261257"/>
    </source>
</evidence>
<dbReference type="InterPro" id="IPR036237">
    <property type="entry name" value="Xyl_isomerase-like_sf"/>
</dbReference>
<organism evidence="12 13">
    <name type="scientific">Hungatella hathewayi</name>
    <dbReference type="NCBI Taxonomy" id="154046"/>
    <lineage>
        <taxon>Bacteria</taxon>
        <taxon>Bacillati</taxon>
        <taxon>Bacillota</taxon>
        <taxon>Clostridia</taxon>
        <taxon>Lachnospirales</taxon>
        <taxon>Lachnospiraceae</taxon>
        <taxon>Hungatella</taxon>
    </lineage>
</organism>
<dbReference type="PANTHER" id="PTHR48408:SF1">
    <property type="entry name" value="XYLOSE ISOMERASE"/>
    <property type="match status" value="1"/>
</dbReference>
<dbReference type="InterPro" id="IPR001998">
    <property type="entry name" value="Xylose_isomerase"/>
</dbReference>
<gene>
    <name evidence="12" type="ORF">DXC39_32715</name>
</gene>
<evidence type="ECO:0000256" key="1">
    <source>
        <dbReference type="ARBA" id="ARBA00005765"/>
    </source>
</evidence>
<comment type="caution">
    <text evidence="12">The sequence shown here is derived from an EMBL/GenBank/DDBJ whole genome shotgun (WGS) entry which is preliminary data.</text>
</comment>
<dbReference type="Proteomes" id="UP000261257">
    <property type="component" value="Unassembled WGS sequence"/>
</dbReference>
<dbReference type="GO" id="GO:0005737">
    <property type="term" value="C:cytoplasm"/>
    <property type="evidence" value="ECO:0007669"/>
    <property type="project" value="UniProtKB-SubCell"/>
</dbReference>
<comment type="subunit">
    <text evidence="2 11">Homotetramer.</text>
</comment>
<evidence type="ECO:0000256" key="3">
    <source>
        <dbReference type="ARBA" id="ARBA00011958"/>
    </source>
</evidence>
<comment type="catalytic activity">
    <reaction evidence="9 10">
        <text>alpha-D-xylose = alpha-D-xylulofuranose</text>
        <dbReference type="Rhea" id="RHEA:22816"/>
        <dbReference type="ChEBI" id="CHEBI:28518"/>
        <dbReference type="ChEBI" id="CHEBI:188998"/>
        <dbReference type="EC" id="5.3.1.5"/>
    </reaction>
</comment>
<proteinExistence type="inferred from homology"/>
<comment type="similarity">
    <text evidence="1 10">Belongs to the xylose isomerase family.</text>
</comment>
<evidence type="ECO:0000256" key="11">
    <source>
        <dbReference type="RuleBase" id="RU000610"/>
    </source>
</evidence>
<evidence type="ECO:0000256" key="6">
    <source>
        <dbReference type="ARBA" id="ARBA00022723"/>
    </source>
</evidence>
<sequence>MEGNGKGSFVHQYYKPTEIICGRQMKEWLPFSVSWWHNLGSQSMKGQFKHTSGILYEAEKAELAFEMMKRLDIEYFCLQGAGGCGPAENLLQTEEQQKRLNAIIEEKMNKYNSKLLWGAGNYINLEQTELGAGTSPSLDVFLQSLALEKINVDTVLQLNGTGIMFWGGKEGYQCMADTNLRLELDNRAEYIRKTIEYARKKGFKGQFYLEPKPKRPGRFQYHFDVAAAVLYLKEHDLDKEVKLCLDSYHAALAGHEFDYEFRMAKLFQTVGTIDISPDRFLDTALSEIEQVKRWVLVMYDLIELGGLSGGINFDPKDYREKYTEEFVVKALFCGQETLSWAFRAAAWLWENGKLEHLRSVRYEEISKKEANYNMEEVWERMKGKHVKLERRFYTEERVNLLLEKAVKAVYIAD</sequence>
<comment type="subcellular location">
    <subcellularLocation>
        <location evidence="11">Cytoplasm</location>
    </subcellularLocation>
</comment>